<feature type="site" description="Important for catalytic activity, responsible for pKa modulation of the active site Glu and correct orientation of both the proton donor and substrate" evidence="5">
    <location>
        <position position="142"/>
    </location>
</feature>
<evidence type="ECO:0000313" key="8">
    <source>
        <dbReference type="EMBL" id="KAF1960147.1"/>
    </source>
</evidence>
<keyword evidence="2 6" id="KW-0378">Hydrolase</keyword>
<dbReference type="InterPro" id="IPR051795">
    <property type="entry name" value="Glycosyl_Hydrlase_43"/>
</dbReference>
<dbReference type="EMBL" id="ML976983">
    <property type="protein sequence ID" value="KAF1960147.1"/>
    <property type="molecule type" value="Genomic_DNA"/>
</dbReference>
<gene>
    <name evidence="8" type="ORF">CC80DRAFT_286772</name>
</gene>
<evidence type="ECO:0000256" key="2">
    <source>
        <dbReference type="ARBA" id="ARBA00022801"/>
    </source>
</evidence>
<feature type="domain" description="Beta-xylosidase C-terminal Concanavalin A-like" evidence="7">
    <location>
        <begin position="367"/>
        <end position="547"/>
    </location>
</feature>
<accession>A0A6A5UGD7</accession>
<evidence type="ECO:0000256" key="5">
    <source>
        <dbReference type="PIRSR" id="PIRSR606710-2"/>
    </source>
</evidence>
<dbReference type="GO" id="GO:0005975">
    <property type="term" value="P:carbohydrate metabolic process"/>
    <property type="evidence" value="ECO:0007669"/>
    <property type="project" value="InterPro"/>
</dbReference>
<dbReference type="PANTHER" id="PTHR42812:SF12">
    <property type="entry name" value="BETA-XYLOSIDASE-RELATED"/>
    <property type="match status" value="1"/>
</dbReference>
<reference evidence="8" key="1">
    <citation type="journal article" date="2020" name="Stud. Mycol.">
        <title>101 Dothideomycetes genomes: a test case for predicting lifestyles and emergence of pathogens.</title>
        <authorList>
            <person name="Haridas S."/>
            <person name="Albert R."/>
            <person name="Binder M."/>
            <person name="Bloem J."/>
            <person name="Labutti K."/>
            <person name="Salamov A."/>
            <person name="Andreopoulos B."/>
            <person name="Baker S."/>
            <person name="Barry K."/>
            <person name="Bills G."/>
            <person name="Bluhm B."/>
            <person name="Cannon C."/>
            <person name="Castanera R."/>
            <person name="Culley D."/>
            <person name="Daum C."/>
            <person name="Ezra D."/>
            <person name="Gonzalez J."/>
            <person name="Henrissat B."/>
            <person name="Kuo A."/>
            <person name="Liang C."/>
            <person name="Lipzen A."/>
            <person name="Lutzoni F."/>
            <person name="Magnuson J."/>
            <person name="Mondo S."/>
            <person name="Nolan M."/>
            <person name="Ohm R."/>
            <person name="Pangilinan J."/>
            <person name="Park H.-J."/>
            <person name="Ramirez L."/>
            <person name="Alfaro M."/>
            <person name="Sun H."/>
            <person name="Tritt A."/>
            <person name="Yoshinaga Y."/>
            <person name="Zwiers L.-H."/>
            <person name="Turgeon B."/>
            <person name="Goodwin S."/>
            <person name="Spatafora J."/>
            <person name="Crous P."/>
            <person name="Grigoriev I."/>
        </authorList>
    </citation>
    <scope>NUCLEOTIDE SEQUENCE</scope>
    <source>
        <strain evidence="8">CBS 675.92</strain>
    </source>
</reference>
<dbReference type="Gene3D" id="2.115.10.20">
    <property type="entry name" value="Glycosyl hydrolase domain, family 43"/>
    <property type="match status" value="1"/>
</dbReference>
<name>A0A6A5UGD7_9PLEO</name>
<protein>
    <recommendedName>
        <fullName evidence="7">Beta-xylosidase C-terminal Concanavalin A-like domain-containing protein</fullName>
    </recommendedName>
</protein>
<dbReference type="GO" id="GO:0004553">
    <property type="term" value="F:hydrolase activity, hydrolyzing O-glycosyl compounds"/>
    <property type="evidence" value="ECO:0007669"/>
    <property type="project" value="InterPro"/>
</dbReference>
<dbReference type="PANTHER" id="PTHR42812">
    <property type="entry name" value="BETA-XYLOSIDASE"/>
    <property type="match status" value="1"/>
</dbReference>
<evidence type="ECO:0000313" key="9">
    <source>
        <dbReference type="Proteomes" id="UP000800035"/>
    </source>
</evidence>
<dbReference type="InterPro" id="IPR041542">
    <property type="entry name" value="GH43_C2"/>
</dbReference>
<evidence type="ECO:0000256" key="1">
    <source>
        <dbReference type="ARBA" id="ARBA00009865"/>
    </source>
</evidence>
<keyword evidence="3 6" id="KW-0326">Glycosidase</keyword>
<proteinExistence type="inferred from homology"/>
<dbReference type="InterPro" id="IPR013320">
    <property type="entry name" value="ConA-like_dom_sf"/>
</dbReference>
<dbReference type="Pfam" id="PF17851">
    <property type="entry name" value="GH43_C2"/>
    <property type="match status" value="1"/>
</dbReference>
<keyword evidence="9" id="KW-1185">Reference proteome</keyword>
<dbReference type="OrthoDB" id="408373at2759"/>
<dbReference type="Pfam" id="PF04616">
    <property type="entry name" value="Glyco_hydro_43"/>
    <property type="match status" value="1"/>
</dbReference>
<dbReference type="SUPFAM" id="SSF75005">
    <property type="entry name" value="Arabinanase/levansucrase/invertase"/>
    <property type="match status" value="1"/>
</dbReference>
<evidence type="ECO:0000256" key="4">
    <source>
        <dbReference type="PIRSR" id="PIRSR606710-1"/>
    </source>
</evidence>
<dbReference type="CDD" id="cd18617">
    <property type="entry name" value="GH43_XynB-like"/>
    <property type="match status" value="1"/>
</dbReference>
<organism evidence="8 9">
    <name type="scientific">Byssothecium circinans</name>
    <dbReference type="NCBI Taxonomy" id="147558"/>
    <lineage>
        <taxon>Eukaryota</taxon>
        <taxon>Fungi</taxon>
        <taxon>Dikarya</taxon>
        <taxon>Ascomycota</taxon>
        <taxon>Pezizomycotina</taxon>
        <taxon>Dothideomycetes</taxon>
        <taxon>Pleosporomycetidae</taxon>
        <taxon>Pleosporales</taxon>
        <taxon>Massarineae</taxon>
        <taxon>Massarinaceae</taxon>
        <taxon>Byssothecium</taxon>
    </lineage>
</organism>
<dbReference type="InterPro" id="IPR023296">
    <property type="entry name" value="Glyco_hydro_beta-prop_sf"/>
</dbReference>
<evidence type="ECO:0000256" key="6">
    <source>
        <dbReference type="RuleBase" id="RU361187"/>
    </source>
</evidence>
<evidence type="ECO:0000259" key="7">
    <source>
        <dbReference type="Pfam" id="PF17851"/>
    </source>
</evidence>
<sequence length="556" mass="61327">MDAYENPIVPGFAPDPSVVFADGIFYLTTSSFHVFPGLPLYASDDLKSWKLIGHALNRLNQLPLENATTTHVTLDTGHAMAGTSGLYAPTIRHHNGRFYIVCTNIIAYPDGKRKSDNFVISTRDIWAGDWSDPVYFPFKGIDPDLFFDDDDDGGRAYVQGSWRLDRVKQPRCTIMQYEIDIATGTPLEEPRVIWGGVAKYDTEAPHIYKKDGWYYLLVAEGGTFEHHMLSMARSRSVRGPYEAAPVNPVLTADGKDEYVQNVGHGDLFTDEGGRWWAVVLGVRNVPGWPLGRESFLTKVEWGEGGWPRFEQVRMKFERVKGLGLSTAEAGHGKSASLANRVSKSATTLPGVSADKTTTSPTTDPRTLEFIYIRNANLDKYRFNPSEPSTVWLYPTASGLSSPRGSMTFIGMRQRSLSCTAKATFDLADLESTKSDISIGFALYKDHLRHASISFAVKTGDLTFGAVNATQTFSRRTSVSIGAVVGKLRFLIHASAESYVFKYQCGNDEGEFVEVGTVAVTELFARDFKGPIFGVFATSEGGEGEWVGVREFGVEGL</sequence>
<dbReference type="AlphaFoldDB" id="A0A6A5UGD7"/>
<dbReference type="Gene3D" id="2.60.120.200">
    <property type="match status" value="1"/>
</dbReference>
<dbReference type="Proteomes" id="UP000800035">
    <property type="component" value="Unassembled WGS sequence"/>
</dbReference>
<comment type="similarity">
    <text evidence="1 6">Belongs to the glycosyl hydrolase 43 family.</text>
</comment>
<evidence type="ECO:0000256" key="3">
    <source>
        <dbReference type="ARBA" id="ARBA00023295"/>
    </source>
</evidence>
<feature type="active site" description="Proton donor" evidence="4">
    <location>
        <position position="203"/>
    </location>
</feature>
<feature type="active site" description="Proton acceptor" evidence="4">
    <location>
        <position position="15"/>
    </location>
</feature>
<dbReference type="InterPro" id="IPR006710">
    <property type="entry name" value="Glyco_hydro_43"/>
</dbReference>
<dbReference type="SUPFAM" id="SSF49899">
    <property type="entry name" value="Concanavalin A-like lectins/glucanases"/>
    <property type="match status" value="1"/>
</dbReference>